<sequence>MNVLWKPTSVVRYVRTASAARRRNVSTFGVVFDVDGVLLRGKTPIPGARDVLMELQATNIPFAIMTNGGGYPEAKKARQIEAILGVSIPSERVCLSHTPMRALARQHGHELVLAVGKECADLRTVLTTYGFQHVVTVDQLHRHFPAMYPDVHVLEPLDHQGRFDMHAFRAVFVLIDPIYWGRELQIVMDVLCSPNGLLGGRRTVRGERQHVPLYSACSDFQYVGDFHRPRYGAGAFHALLETLFTRTTGHALQHTLYGKPQRTSFAFAEMLLDAQHDAVERIYMVGDNPLTDIYGANQAGGRWKSVLTLTGMHAGPANHEDYPAYQVVEDVVEALAFMKRDFAQYQAQKGKETRRGATDQKASCDNWTFDTVRIRRFPCFCLASNFCFRVLSPPPTVLPDFMSTSFRYGAIRSLAKIFPPSAA</sequence>
<evidence type="ECO:0000313" key="2">
    <source>
        <dbReference type="Proteomes" id="UP001163321"/>
    </source>
</evidence>
<proteinExistence type="predicted"/>
<dbReference type="Proteomes" id="UP001163321">
    <property type="component" value="Chromosome 3"/>
</dbReference>
<keyword evidence="2" id="KW-1185">Reference proteome</keyword>
<organism evidence="1 2">
    <name type="scientific">Peronosclerospora sorghi</name>
    <dbReference type="NCBI Taxonomy" id="230839"/>
    <lineage>
        <taxon>Eukaryota</taxon>
        <taxon>Sar</taxon>
        <taxon>Stramenopiles</taxon>
        <taxon>Oomycota</taxon>
        <taxon>Peronosporomycetes</taxon>
        <taxon>Peronosporales</taxon>
        <taxon>Peronosporaceae</taxon>
        <taxon>Peronosclerospora</taxon>
    </lineage>
</organism>
<name>A0ACC0WAI5_9STRA</name>
<gene>
    <name evidence="1" type="ORF">PsorP6_007228</name>
</gene>
<accession>A0ACC0WAI5</accession>
<dbReference type="EMBL" id="CM047582">
    <property type="protein sequence ID" value="KAI9915764.1"/>
    <property type="molecule type" value="Genomic_DNA"/>
</dbReference>
<evidence type="ECO:0000313" key="1">
    <source>
        <dbReference type="EMBL" id="KAI9915764.1"/>
    </source>
</evidence>
<reference evidence="1 2" key="1">
    <citation type="journal article" date="2022" name="bioRxiv">
        <title>The genome of the oomycete Peronosclerospora sorghi, a cosmopolitan pathogen of maize and sorghum, is inflated with dispersed pseudogenes.</title>
        <authorList>
            <person name="Fletcher K."/>
            <person name="Martin F."/>
            <person name="Isakeit T."/>
            <person name="Cavanaugh K."/>
            <person name="Magill C."/>
            <person name="Michelmore R."/>
        </authorList>
    </citation>
    <scope>NUCLEOTIDE SEQUENCE [LARGE SCALE GENOMIC DNA]</scope>
    <source>
        <strain evidence="1">P6</strain>
    </source>
</reference>
<comment type="caution">
    <text evidence="1">The sequence shown here is derived from an EMBL/GenBank/DDBJ whole genome shotgun (WGS) entry which is preliminary data.</text>
</comment>
<protein>
    <submittedName>
        <fullName evidence="1">Uncharacterized protein</fullName>
    </submittedName>
</protein>